<dbReference type="InterPro" id="IPR001111">
    <property type="entry name" value="TGF-b_propeptide"/>
</dbReference>
<keyword evidence="10" id="KW-0812">Transmembrane</keyword>
<feature type="compositionally biased region" description="Basic and acidic residues" evidence="9">
    <location>
        <begin position="387"/>
        <end position="397"/>
    </location>
</feature>
<dbReference type="FunFam" id="2.10.90.10:FF:000006">
    <property type="entry name" value="growth/differentiation factor 8"/>
    <property type="match status" value="1"/>
</dbReference>
<evidence type="ECO:0000256" key="10">
    <source>
        <dbReference type="SAM" id="Phobius"/>
    </source>
</evidence>
<evidence type="ECO:0000256" key="5">
    <source>
        <dbReference type="ARBA" id="ARBA00022729"/>
    </source>
</evidence>
<dbReference type="PRINTS" id="PR00669">
    <property type="entry name" value="INHIBINA"/>
</dbReference>
<evidence type="ECO:0000313" key="13">
    <source>
        <dbReference type="EnsemblMetazoa" id="KAF7495565.1"/>
    </source>
</evidence>
<dbReference type="EMBL" id="WVUK01000047">
    <property type="protein sequence ID" value="KAF7495565.1"/>
    <property type="molecule type" value="Genomic_DNA"/>
</dbReference>
<feature type="transmembrane region" description="Helical" evidence="10">
    <location>
        <begin position="112"/>
        <end position="132"/>
    </location>
</feature>
<evidence type="ECO:0000256" key="7">
    <source>
        <dbReference type="ARBA" id="ARBA00023157"/>
    </source>
</evidence>
<dbReference type="Gene3D" id="2.10.90.10">
    <property type="entry name" value="Cystine-knot cytokines"/>
    <property type="match status" value="1"/>
</dbReference>
<keyword evidence="10" id="KW-0472">Membrane</keyword>
<comment type="similarity">
    <text evidence="2 8">Belongs to the TGF-beta family.</text>
</comment>
<dbReference type="InterPro" id="IPR029034">
    <property type="entry name" value="Cystine-knot_cytokine"/>
</dbReference>
<reference evidence="13" key="3">
    <citation type="submission" date="2022-06" db="UniProtKB">
        <authorList>
            <consortium name="EnsemblMetazoa"/>
        </authorList>
    </citation>
    <scope>IDENTIFICATION</scope>
</reference>
<keyword evidence="6 8" id="KW-0339">Growth factor</keyword>
<gene>
    <name evidence="12" type="ORF">SSS_1665</name>
</gene>
<dbReference type="SMART" id="SM00204">
    <property type="entry name" value="TGFB"/>
    <property type="match status" value="1"/>
</dbReference>
<keyword evidence="5" id="KW-0732">Signal</keyword>
<dbReference type="GO" id="GO:0005615">
    <property type="term" value="C:extracellular space"/>
    <property type="evidence" value="ECO:0007669"/>
    <property type="project" value="TreeGrafter"/>
</dbReference>
<evidence type="ECO:0000256" key="8">
    <source>
        <dbReference type="RuleBase" id="RU000354"/>
    </source>
</evidence>
<feature type="compositionally biased region" description="Low complexity" evidence="9">
    <location>
        <begin position="398"/>
        <end position="412"/>
    </location>
</feature>
<feature type="region of interest" description="Disordered" evidence="9">
    <location>
        <begin position="165"/>
        <end position="198"/>
    </location>
</feature>
<dbReference type="Gene3D" id="2.60.120.970">
    <property type="match status" value="1"/>
</dbReference>
<dbReference type="PANTHER" id="PTHR11848:SF262">
    <property type="entry name" value="LD29161P"/>
    <property type="match status" value="1"/>
</dbReference>
<keyword evidence="7" id="KW-1015">Disulfide bond</keyword>
<dbReference type="PROSITE" id="PS51362">
    <property type="entry name" value="TGF_BETA_2"/>
    <property type="match status" value="1"/>
</dbReference>
<name>A0A834RE92_SARSC</name>
<organism evidence="12">
    <name type="scientific">Sarcoptes scabiei</name>
    <name type="common">Itch mite</name>
    <name type="synonym">Acarus scabiei</name>
    <dbReference type="NCBI Taxonomy" id="52283"/>
    <lineage>
        <taxon>Eukaryota</taxon>
        <taxon>Metazoa</taxon>
        <taxon>Ecdysozoa</taxon>
        <taxon>Arthropoda</taxon>
        <taxon>Chelicerata</taxon>
        <taxon>Arachnida</taxon>
        <taxon>Acari</taxon>
        <taxon>Acariformes</taxon>
        <taxon>Sarcoptiformes</taxon>
        <taxon>Astigmata</taxon>
        <taxon>Psoroptidia</taxon>
        <taxon>Sarcoptoidea</taxon>
        <taxon>Sarcoptidae</taxon>
        <taxon>Sarcoptinae</taxon>
        <taxon>Sarcoptes</taxon>
    </lineage>
</organism>
<dbReference type="OrthoDB" id="5948587at2759"/>
<dbReference type="EnsemblMetazoa" id="SSS_1665s_mrna">
    <property type="protein sequence ID" value="KAF7495565.1"/>
    <property type="gene ID" value="SSS_1665"/>
</dbReference>
<keyword evidence="4" id="KW-0165">Cleavage on pair of basic residues</keyword>
<dbReference type="Pfam" id="PF00688">
    <property type="entry name" value="TGFb_propeptide"/>
    <property type="match status" value="1"/>
</dbReference>
<dbReference type="PROSITE" id="PS00250">
    <property type="entry name" value="TGF_BETA_1"/>
    <property type="match status" value="1"/>
</dbReference>
<dbReference type="SUPFAM" id="SSF57501">
    <property type="entry name" value="Cystine-knot cytokines"/>
    <property type="match status" value="1"/>
</dbReference>
<dbReference type="CDD" id="cd13751">
    <property type="entry name" value="TGF_beta_GDF8_like"/>
    <property type="match status" value="1"/>
</dbReference>
<evidence type="ECO:0000256" key="9">
    <source>
        <dbReference type="SAM" id="MobiDB-lite"/>
    </source>
</evidence>
<feature type="region of interest" description="Disordered" evidence="9">
    <location>
        <begin position="63"/>
        <end position="84"/>
    </location>
</feature>
<evidence type="ECO:0000256" key="3">
    <source>
        <dbReference type="ARBA" id="ARBA00022525"/>
    </source>
</evidence>
<reference evidence="14" key="1">
    <citation type="journal article" date="2020" name="PLoS Negl. Trop. Dis.">
        <title>High-quality nuclear genome for Sarcoptes scabiei-A critical resource for a neglected parasite.</title>
        <authorList>
            <person name="Korhonen P.K."/>
            <person name="Gasser R.B."/>
            <person name="Ma G."/>
            <person name="Wang T."/>
            <person name="Stroehlein A.J."/>
            <person name="Young N.D."/>
            <person name="Ang C.S."/>
            <person name="Fernando D.D."/>
            <person name="Lu H.C."/>
            <person name="Taylor S."/>
            <person name="Reynolds S.L."/>
            <person name="Mofiz E."/>
            <person name="Najaraj S.H."/>
            <person name="Gowda H."/>
            <person name="Madugundu A."/>
            <person name="Renuse S."/>
            <person name="Holt D."/>
            <person name="Pandey A."/>
            <person name="Papenfuss A.T."/>
            <person name="Fischer K."/>
        </authorList>
    </citation>
    <scope>NUCLEOTIDE SEQUENCE [LARGE SCALE GENOMIC DNA]</scope>
</reference>
<dbReference type="InterPro" id="IPR001839">
    <property type="entry name" value="TGF-b_C"/>
</dbReference>
<evidence type="ECO:0000256" key="1">
    <source>
        <dbReference type="ARBA" id="ARBA00004613"/>
    </source>
</evidence>
<dbReference type="InterPro" id="IPR015615">
    <property type="entry name" value="TGF-beta-rel"/>
</dbReference>
<keyword evidence="3" id="KW-0964">Secreted</keyword>
<keyword evidence="14" id="KW-1185">Reference proteome</keyword>
<feature type="compositionally biased region" description="Basic residues" evidence="9">
    <location>
        <begin position="165"/>
        <end position="195"/>
    </location>
</feature>
<feature type="region of interest" description="Disordered" evidence="9">
    <location>
        <begin position="278"/>
        <end position="302"/>
    </location>
</feature>
<feature type="compositionally biased region" description="Basic residues" evidence="9">
    <location>
        <begin position="282"/>
        <end position="293"/>
    </location>
</feature>
<evidence type="ECO:0000256" key="4">
    <source>
        <dbReference type="ARBA" id="ARBA00022685"/>
    </source>
</evidence>
<dbReference type="PANTHER" id="PTHR11848">
    <property type="entry name" value="TGF-BETA FAMILY"/>
    <property type="match status" value="1"/>
</dbReference>
<dbReference type="GO" id="GO:0005125">
    <property type="term" value="F:cytokine activity"/>
    <property type="evidence" value="ECO:0007669"/>
    <property type="project" value="TreeGrafter"/>
</dbReference>
<reference evidence="12" key="2">
    <citation type="submission" date="2020-01" db="EMBL/GenBank/DDBJ databases">
        <authorList>
            <person name="Korhonen P.K.K."/>
            <person name="Guangxu M.G."/>
            <person name="Wang T.W."/>
            <person name="Stroehlein A.J.S."/>
            <person name="Young N.D."/>
            <person name="Ang C.-S.A."/>
            <person name="Fernando D.W.F."/>
            <person name="Lu H.L."/>
            <person name="Taylor S.T."/>
            <person name="Ehtesham M.E.M."/>
            <person name="Najaraj S.H.N."/>
            <person name="Harsha G.H.G."/>
            <person name="Madugundu A.M."/>
            <person name="Renuse S.R."/>
            <person name="Holt D.H."/>
            <person name="Pandey A.P."/>
            <person name="Papenfuss A.P."/>
            <person name="Gasser R.B.G."/>
            <person name="Fischer K.F."/>
        </authorList>
    </citation>
    <scope>NUCLEOTIDE SEQUENCE</scope>
    <source>
        <strain evidence="12">SSS_KF_BRIS2020</strain>
    </source>
</reference>
<dbReference type="InterPro" id="IPR017948">
    <property type="entry name" value="TGFb_CS"/>
</dbReference>
<evidence type="ECO:0000259" key="11">
    <source>
        <dbReference type="PROSITE" id="PS51362"/>
    </source>
</evidence>
<dbReference type="Pfam" id="PF00019">
    <property type="entry name" value="TGF_beta"/>
    <property type="match status" value="1"/>
</dbReference>
<dbReference type="Proteomes" id="UP000070412">
    <property type="component" value="Unassembled WGS sequence"/>
</dbReference>
<sequence length="799" mass="92666">MIFRFRRKNPMKSSCETSIDCSWPQTISKRMMIDENLDPIFQNDCYQSRECRFETLIRLESQQSTRTSPQHLSPSPPTATTSSSLSISLSSSSYETTRLFGSRMRYYYHRRILKYSSLLLISILSSMFLNIIDCQIIVQQSDQNHNDRFNDDGDDFLLHFHHQHSNSNHHHYHHQNHQHQHHHHHHHHHHRRQQHQNRISQNESIDLERNDSNETIASSIRLHSNSIDNLTKDKSRQINNLTNLAILIEKILVEPKLENVLEKMTTVWRLFHNQTDSVDHPHHPHHHHHHHHNHNDPNESDLIDKSMISTNLSSTALSVQNSSLNFVTNSSGIESKSISINNDYFDEMMLADDDSIVFETTIGYTDKSIVKNASKTFNGIKHNHINGGREEREEQRDGQPSSRVSDSISSKSNRTCSKCWNDERTRKLRIESIKMNILNKLNMDRAPNVSLRMLPKIPPVDLMLNHLSQTMNDDSGLIDHLPRTISKIVGNDYFGPLNQRSTHLFKSNNFDHHHRSKDYDPDENDDDEGEFFFNAEKSIVFAQEIPSDRLVDDGHGSIQQYFKFPANIQHQSRVEKAFLWFYLKGSSSVKSNCRIIIYQVHRGTPSMTMFKTKRISNSTARKGGWINVRIEKLVTKWFENPESNLGLAIHAYDSSGQRMTIIHSTDVSNESPLRPFIEIRVDKLATNSRRKRTIGLNCDDKSSEVRCCRYPLTVDFEEFGWDWIIAPKRYQANYCSGECPFVLMNQYPHTHLIQQINDAVGPCCSPRKMSSISMLYMDGDYNVIYGIVPNMVVDRCGCS</sequence>
<protein>
    <submittedName>
        <fullName evidence="12">Growth/differentiation factor 8</fullName>
    </submittedName>
</protein>
<feature type="domain" description="TGF-beta family profile" evidence="11">
    <location>
        <begin position="689"/>
        <end position="799"/>
    </location>
</feature>
<accession>A0A834RE92</accession>
<evidence type="ECO:0000313" key="12">
    <source>
        <dbReference type="EMBL" id="KAF7495565.1"/>
    </source>
</evidence>
<proteinExistence type="inferred from homology"/>
<comment type="subcellular location">
    <subcellularLocation>
        <location evidence="1">Secreted</location>
    </subcellularLocation>
</comment>
<evidence type="ECO:0000313" key="14">
    <source>
        <dbReference type="Proteomes" id="UP000070412"/>
    </source>
</evidence>
<dbReference type="AlphaFoldDB" id="A0A834RE92"/>
<evidence type="ECO:0000256" key="2">
    <source>
        <dbReference type="ARBA" id="ARBA00006656"/>
    </source>
</evidence>
<dbReference type="GO" id="GO:0008083">
    <property type="term" value="F:growth factor activity"/>
    <property type="evidence" value="ECO:0007669"/>
    <property type="project" value="UniProtKB-KW"/>
</dbReference>
<keyword evidence="10" id="KW-1133">Transmembrane helix</keyword>
<evidence type="ECO:0000256" key="6">
    <source>
        <dbReference type="ARBA" id="ARBA00023030"/>
    </source>
</evidence>
<feature type="region of interest" description="Disordered" evidence="9">
    <location>
        <begin position="381"/>
        <end position="416"/>
    </location>
</feature>